<evidence type="ECO:0000313" key="3">
    <source>
        <dbReference type="EMBL" id="EUD64018.1"/>
    </source>
</evidence>
<feature type="region of interest" description="Disordered" evidence="1">
    <location>
        <begin position="354"/>
        <end position="390"/>
    </location>
</feature>
<dbReference type="AlphaFoldDB" id="W6ZXK6"/>
<proteinExistence type="predicted"/>
<dbReference type="Proteomes" id="UP000030640">
    <property type="component" value="Unassembled WGS sequence"/>
</dbReference>
<keyword evidence="2" id="KW-1133">Transmembrane helix</keyword>
<organism evidence="3 4">
    <name type="scientific">Plasmodium inui San Antonio 1</name>
    <dbReference type="NCBI Taxonomy" id="1237626"/>
    <lineage>
        <taxon>Eukaryota</taxon>
        <taxon>Sar</taxon>
        <taxon>Alveolata</taxon>
        <taxon>Apicomplexa</taxon>
        <taxon>Aconoidasida</taxon>
        <taxon>Haemosporida</taxon>
        <taxon>Plasmodiidae</taxon>
        <taxon>Plasmodium</taxon>
        <taxon>Plasmodium (Plasmodium)</taxon>
    </lineage>
</organism>
<evidence type="ECO:0000256" key="2">
    <source>
        <dbReference type="SAM" id="Phobius"/>
    </source>
</evidence>
<evidence type="ECO:0000256" key="1">
    <source>
        <dbReference type="SAM" id="MobiDB-lite"/>
    </source>
</evidence>
<feature type="compositionally biased region" description="Polar residues" evidence="1">
    <location>
        <begin position="355"/>
        <end position="365"/>
    </location>
</feature>
<protein>
    <submittedName>
        <fullName evidence="3">Uncharacterized protein</fullName>
    </submittedName>
</protein>
<keyword evidence="2" id="KW-0472">Membrane</keyword>
<keyword evidence="2" id="KW-0812">Transmembrane</keyword>
<dbReference type="EMBL" id="KI965567">
    <property type="protein sequence ID" value="EUD64018.1"/>
    <property type="molecule type" value="Genomic_DNA"/>
</dbReference>
<gene>
    <name evidence="3" type="ORF">C922_05601</name>
</gene>
<name>W6ZXK6_9APIC</name>
<dbReference type="VEuPathDB" id="PlasmoDB:C922_05601"/>
<dbReference type="RefSeq" id="XP_008819394.1">
    <property type="nucleotide sequence ID" value="XM_008821172.1"/>
</dbReference>
<keyword evidence="4" id="KW-1185">Reference proteome</keyword>
<evidence type="ECO:0000313" key="4">
    <source>
        <dbReference type="Proteomes" id="UP000030640"/>
    </source>
</evidence>
<sequence length="390" mass="45257">MGFELTKYLKHLWSLNQCPSNEEISSPEKFRLCQIQRQGKNITIEIPSNRGPETLTTNIMNKEDIRRRAVLLCKGLEAWMSNLNKSTSNPSRWKQTKCQLTDVGIPNGTRNEVKCPPNEQSEYWRDFTSNKKLYLWQEAHRTFQTCVDMMSIFIHIYSQYDRSRIERAREEGTSICQHLNSSLETWADKEVAKRIMNDWFLTDPGRGGQNYISMEDGKPLSENLSILLNKMSLLVSGVQCSRVDEENTNYTDICVYIDPKQCEMMGEHQDTGQDNKYQGLIEKVEKKETDERRKEEIRTQTRKFAEIAKKDEESLRAQEEGDGGSFHIYMIIPGIVFPLLGITAMIFLRKRNKSTRIQQHQSNISSRREDFSATPAPRGLISYRTNDKAD</sequence>
<dbReference type="GeneID" id="20040875"/>
<reference evidence="3 4" key="1">
    <citation type="submission" date="2013-02" db="EMBL/GenBank/DDBJ databases">
        <title>The Genome Sequence of Plasmodium inui San Antonio 1.</title>
        <authorList>
            <consortium name="The Broad Institute Genome Sequencing Platform"/>
            <consortium name="The Broad Institute Genome Sequencing Center for Infectious Disease"/>
            <person name="Neafsey D."/>
            <person name="Cheeseman I."/>
            <person name="Volkman S."/>
            <person name="Adams J."/>
            <person name="Walker B."/>
            <person name="Young S.K."/>
            <person name="Zeng Q."/>
            <person name="Gargeya S."/>
            <person name="Fitzgerald M."/>
            <person name="Haas B."/>
            <person name="Abouelleil A."/>
            <person name="Alvarado L."/>
            <person name="Arachchi H.M."/>
            <person name="Berlin A.M."/>
            <person name="Chapman S.B."/>
            <person name="Dewar J."/>
            <person name="Goldberg J."/>
            <person name="Griggs A."/>
            <person name="Gujja S."/>
            <person name="Hansen M."/>
            <person name="Howarth C."/>
            <person name="Imamovic A."/>
            <person name="Larimer J."/>
            <person name="McCowan C."/>
            <person name="Murphy C."/>
            <person name="Neiman D."/>
            <person name="Pearson M."/>
            <person name="Priest M."/>
            <person name="Roberts A."/>
            <person name="Saif S."/>
            <person name="Shea T."/>
            <person name="Sisk P."/>
            <person name="Sykes S."/>
            <person name="Wortman J."/>
            <person name="Nusbaum C."/>
            <person name="Birren B."/>
        </authorList>
    </citation>
    <scope>NUCLEOTIDE SEQUENCE [LARGE SCALE GENOMIC DNA]</scope>
    <source>
        <strain evidence="3 4">San Antonio 1</strain>
    </source>
</reference>
<feature type="transmembrane region" description="Helical" evidence="2">
    <location>
        <begin position="326"/>
        <end position="348"/>
    </location>
</feature>
<accession>W6ZXK6</accession>